<protein>
    <recommendedName>
        <fullName evidence="7 18">Phosphatidate cytidylyltransferase</fullName>
        <ecNumber evidence="6 18">2.7.7.41</ecNumber>
    </recommendedName>
</protein>
<evidence type="ECO:0000256" key="19">
    <source>
        <dbReference type="SAM" id="MobiDB-lite"/>
    </source>
</evidence>
<feature type="transmembrane region" description="Helical" evidence="20">
    <location>
        <begin position="134"/>
        <end position="155"/>
    </location>
</feature>
<reference evidence="21 24" key="1">
    <citation type="submission" date="2017-04" db="EMBL/GenBank/DDBJ databases">
        <title>Kefir bacterial isolates.</title>
        <authorList>
            <person name="Kim Y."/>
            <person name="Blasche S."/>
            <person name="Patil K.R."/>
        </authorList>
    </citation>
    <scope>NUCLEOTIDE SEQUENCE [LARGE SCALE GENOMIC DNA]</scope>
    <source>
        <strain evidence="21 24">OG2-1</strain>
    </source>
</reference>
<keyword evidence="15 20" id="KW-0472">Membrane</keyword>
<dbReference type="PANTHER" id="PTHR46382">
    <property type="entry name" value="PHOSPHATIDATE CYTIDYLYLTRANSFERASE"/>
    <property type="match status" value="1"/>
</dbReference>
<evidence type="ECO:0000256" key="2">
    <source>
        <dbReference type="ARBA" id="ARBA00004651"/>
    </source>
</evidence>
<dbReference type="Proteomes" id="UP000219947">
    <property type="component" value="Unassembled WGS sequence"/>
</dbReference>
<evidence type="ECO:0000256" key="14">
    <source>
        <dbReference type="ARBA" id="ARBA00023098"/>
    </source>
</evidence>
<comment type="pathway">
    <text evidence="3 18">Phospholipid metabolism; CDP-diacylglycerol biosynthesis; CDP-diacylglycerol from sn-glycerol 3-phosphate: step 3/3.</text>
</comment>
<evidence type="ECO:0000256" key="15">
    <source>
        <dbReference type="ARBA" id="ARBA00023136"/>
    </source>
</evidence>
<feature type="transmembrane region" description="Helical" evidence="20">
    <location>
        <begin position="31"/>
        <end position="59"/>
    </location>
</feature>
<dbReference type="InterPro" id="IPR000374">
    <property type="entry name" value="PC_trans"/>
</dbReference>
<evidence type="ECO:0000313" key="22">
    <source>
        <dbReference type="EMBL" id="PEN16340.1"/>
    </source>
</evidence>
<organism evidence="22 25">
    <name type="scientific">Rothia dentocariosa</name>
    <dbReference type="NCBI Taxonomy" id="2047"/>
    <lineage>
        <taxon>Bacteria</taxon>
        <taxon>Bacillati</taxon>
        <taxon>Actinomycetota</taxon>
        <taxon>Actinomycetes</taxon>
        <taxon>Micrococcales</taxon>
        <taxon>Micrococcaceae</taxon>
        <taxon>Rothia</taxon>
    </lineage>
</organism>
<evidence type="ECO:0000256" key="7">
    <source>
        <dbReference type="ARBA" id="ARBA00019373"/>
    </source>
</evidence>
<dbReference type="AlphaFoldDB" id="A0A2A8D627"/>
<comment type="similarity">
    <text evidence="5 18">Belongs to the CDS family.</text>
</comment>
<dbReference type="Proteomes" id="UP000270988">
    <property type="component" value="Chromosome"/>
</dbReference>
<accession>A0A2A8D627</accession>
<dbReference type="PROSITE" id="PS01315">
    <property type="entry name" value="CDS"/>
    <property type="match status" value="1"/>
</dbReference>
<keyword evidence="13 20" id="KW-1133">Transmembrane helix</keyword>
<evidence type="ECO:0000256" key="11">
    <source>
        <dbReference type="ARBA" id="ARBA00022692"/>
    </source>
</evidence>
<feature type="region of interest" description="Disordered" evidence="19">
    <location>
        <begin position="1"/>
        <end position="23"/>
    </location>
</feature>
<dbReference type="Proteomes" id="UP000216195">
    <property type="component" value="Unassembled WGS sequence"/>
</dbReference>
<evidence type="ECO:0000313" key="21">
    <source>
        <dbReference type="EMBL" id="PAK86987.1"/>
    </source>
</evidence>
<comment type="pathway">
    <text evidence="4">Lipid metabolism.</text>
</comment>
<dbReference type="PANTHER" id="PTHR46382:SF1">
    <property type="entry name" value="PHOSPHATIDATE CYTIDYLYLTRANSFERASE"/>
    <property type="match status" value="1"/>
</dbReference>
<comment type="subcellular location">
    <subcellularLocation>
        <location evidence="2">Cell membrane</location>
        <topology evidence="2">Multi-pass membrane protein</topology>
    </subcellularLocation>
</comment>
<dbReference type="RefSeq" id="WP_048753052.1">
    <property type="nucleotide sequence ID" value="NZ_CALIIF010000011.1"/>
</dbReference>
<keyword evidence="8" id="KW-1003">Cell membrane</keyword>
<evidence type="ECO:0000256" key="4">
    <source>
        <dbReference type="ARBA" id="ARBA00005189"/>
    </source>
</evidence>
<gene>
    <name evidence="23" type="primary">cdsA</name>
    <name evidence="21" type="ORF">B8W87_01275</name>
    <name evidence="22" type="ORF">CRM92_06600</name>
    <name evidence="23" type="ORF">NCTC10918_00197</name>
</gene>
<evidence type="ECO:0000256" key="17">
    <source>
        <dbReference type="ARBA" id="ARBA00023264"/>
    </source>
</evidence>
<evidence type="ECO:0000256" key="12">
    <source>
        <dbReference type="ARBA" id="ARBA00022695"/>
    </source>
</evidence>
<evidence type="ECO:0000256" key="6">
    <source>
        <dbReference type="ARBA" id="ARBA00012487"/>
    </source>
</evidence>
<evidence type="ECO:0000256" key="5">
    <source>
        <dbReference type="ARBA" id="ARBA00010185"/>
    </source>
</evidence>
<keyword evidence="10 18" id="KW-0808">Transferase</keyword>
<dbReference type="EC" id="2.7.7.41" evidence="6 18"/>
<dbReference type="UniPathway" id="UPA00557">
    <property type="reaction ID" value="UER00614"/>
</dbReference>
<dbReference type="EMBL" id="LR134521">
    <property type="protein sequence ID" value="VEJ28956.1"/>
    <property type="molecule type" value="Genomic_DNA"/>
</dbReference>
<dbReference type="EMBL" id="PDEV01000002">
    <property type="protein sequence ID" value="PEN16340.1"/>
    <property type="molecule type" value="Genomic_DNA"/>
</dbReference>
<dbReference type="GO" id="GO:0004605">
    <property type="term" value="F:phosphatidate cytidylyltransferase activity"/>
    <property type="evidence" value="ECO:0007669"/>
    <property type="project" value="UniProtKB-EC"/>
</dbReference>
<comment type="catalytic activity">
    <reaction evidence="1 18">
        <text>a 1,2-diacyl-sn-glycero-3-phosphate + CTP + H(+) = a CDP-1,2-diacyl-sn-glycerol + diphosphate</text>
        <dbReference type="Rhea" id="RHEA:16229"/>
        <dbReference type="ChEBI" id="CHEBI:15378"/>
        <dbReference type="ChEBI" id="CHEBI:33019"/>
        <dbReference type="ChEBI" id="CHEBI:37563"/>
        <dbReference type="ChEBI" id="CHEBI:58332"/>
        <dbReference type="ChEBI" id="CHEBI:58608"/>
        <dbReference type="EC" id="2.7.7.41"/>
    </reaction>
</comment>
<evidence type="ECO:0000256" key="18">
    <source>
        <dbReference type="RuleBase" id="RU003938"/>
    </source>
</evidence>
<feature type="transmembrane region" description="Helical" evidence="20">
    <location>
        <begin position="202"/>
        <end position="221"/>
    </location>
</feature>
<evidence type="ECO:0000256" key="9">
    <source>
        <dbReference type="ARBA" id="ARBA00022516"/>
    </source>
</evidence>
<dbReference type="STRING" id="762948.HMPREF0733_11538"/>
<dbReference type="GO" id="GO:0016024">
    <property type="term" value="P:CDP-diacylglycerol biosynthetic process"/>
    <property type="evidence" value="ECO:0007669"/>
    <property type="project" value="UniProtKB-UniPathway"/>
</dbReference>
<keyword evidence="16" id="KW-0594">Phospholipid biosynthesis</keyword>
<evidence type="ECO:0000256" key="20">
    <source>
        <dbReference type="SAM" id="Phobius"/>
    </source>
</evidence>
<feature type="transmembrane region" description="Helical" evidence="20">
    <location>
        <begin position="227"/>
        <end position="249"/>
    </location>
</feature>
<reference evidence="23 26" key="3">
    <citation type="submission" date="2018-12" db="EMBL/GenBank/DDBJ databases">
        <authorList>
            <consortium name="Pathogen Informatics"/>
        </authorList>
    </citation>
    <scope>NUCLEOTIDE SEQUENCE [LARGE SCALE GENOMIC DNA]</scope>
    <source>
        <strain evidence="23 26">NCTC10918</strain>
    </source>
</reference>
<keyword evidence="11 18" id="KW-0812">Transmembrane</keyword>
<keyword evidence="9" id="KW-0444">Lipid biosynthesis</keyword>
<sequence length="292" mass="30917">MNTREDTGDKKSETAPAPGKTASRAGRNLPAAIGVGVAFGAVLTTGLFFPPFLVLLCAISTGLGSWELASALNKKRDYNLPLTLVTVLAPIPTVSAYIWGFTGLGISCVAVALVLACVTLVVPRKRTASRYKVLRGLILILGWVPLTLGISMVYFSTERGWAGILMILLMAVSNDTFGYIAGVIWGKHPIAPTISPKKSWEGFAGSYLGSAVVACIALSILGQKWYWGIPLAAVMVIASTAGDLVESVFKRRIGIKDMSNILPGHGGMMDRLDSVLFAAAVGCLIFTFVLPL</sequence>
<keyword evidence="25" id="KW-1185">Reference proteome</keyword>
<keyword evidence="12 18" id="KW-0548">Nucleotidyltransferase</keyword>
<feature type="transmembrane region" description="Helical" evidence="20">
    <location>
        <begin position="161"/>
        <end position="181"/>
    </location>
</feature>
<evidence type="ECO:0000256" key="16">
    <source>
        <dbReference type="ARBA" id="ARBA00023209"/>
    </source>
</evidence>
<dbReference type="GO" id="GO:0005886">
    <property type="term" value="C:plasma membrane"/>
    <property type="evidence" value="ECO:0007669"/>
    <property type="project" value="UniProtKB-SubCell"/>
</dbReference>
<evidence type="ECO:0000313" key="23">
    <source>
        <dbReference type="EMBL" id="VEJ28956.1"/>
    </source>
</evidence>
<proteinExistence type="inferred from homology"/>
<evidence type="ECO:0000256" key="8">
    <source>
        <dbReference type="ARBA" id="ARBA00022475"/>
    </source>
</evidence>
<evidence type="ECO:0000256" key="1">
    <source>
        <dbReference type="ARBA" id="ARBA00001698"/>
    </source>
</evidence>
<feature type="transmembrane region" description="Helical" evidence="20">
    <location>
        <begin position="104"/>
        <end position="122"/>
    </location>
</feature>
<feature type="compositionally biased region" description="Basic and acidic residues" evidence="19">
    <location>
        <begin position="1"/>
        <end position="13"/>
    </location>
</feature>
<evidence type="ECO:0000313" key="24">
    <source>
        <dbReference type="Proteomes" id="UP000216195"/>
    </source>
</evidence>
<name>A0A2A8D627_9MICC</name>
<evidence type="ECO:0000313" key="25">
    <source>
        <dbReference type="Proteomes" id="UP000219947"/>
    </source>
</evidence>
<evidence type="ECO:0000313" key="26">
    <source>
        <dbReference type="Proteomes" id="UP000270988"/>
    </source>
</evidence>
<evidence type="ECO:0000256" key="10">
    <source>
        <dbReference type="ARBA" id="ARBA00022679"/>
    </source>
</evidence>
<feature type="transmembrane region" description="Helical" evidence="20">
    <location>
        <begin position="270"/>
        <end position="290"/>
    </location>
</feature>
<accession>A0A5F0MBG3</accession>
<dbReference type="EMBL" id="NCWU01000001">
    <property type="protein sequence ID" value="PAK86987.1"/>
    <property type="molecule type" value="Genomic_DNA"/>
</dbReference>
<keyword evidence="17" id="KW-1208">Phospholipid metabolism</keyword>
<dbReference type="Pfam" id="PF01148">
    <property type="entry name" value="CTP_transf_1"/>
    <property type="match status" value="1"/>
</dbReference>
<keyword evidence="14" id="KW-0443">Lipid metabolism</keyword>
<reference evidence="22" key="2">
    <citation type="submission" date="2017-10" db="EMBL/GenBank/DDBJ databases">
        <title>Kefir isolates.</title>
        <authorList>
            <person name="Kim Y."/>
            <person name="Blasche S."/>
        </authorList>
    </citation>
    <scope>NUCLEOTIDE SEQUENCE [LARGE SCALE GENOMIC DNA]</scope>
    <source>
        <strain evidence="22">OG2-2</strain>
    </source>
</reference>
<evidence type="ECO:0000256" key="13">
    <source>
        <dbReference type="ARBA" id="ARBA00022989"/>
    </source>
</evidence>
<evidence type="ECO:0000256" key="3">
    <source>
        <dbReference type="ARBA" id="ARBA00005119"/>
    </source>
</evidence>